<evidence type="ECO:0000256" key="9">
    <source>
        <dbReference type="ARBA" id="ARBA00023015"/>
    </source>
</evidence>
<dbReference type="Proteomes" id="UP000292855">
    <property type="component" value="Unassembled WGS sequence"/>
</dbReference>
<dbReference type="AlphaFoldDB" id="A0A4Q6XYQ6"/>
<protein>
    <recommendedName>
        <fullName evidence="4">Ferric uptake regulation protein</fullName>
    </recommendedName>
</protein>
<keyword evidence="13" id="KW-0408">Iron</keyword>
<dbReference type="OrthoDB" id="8659436at2"/>
<keyword evidence="7 12" id="KW-0479">Metal-binding</keyword>
<evidence type="ECO:0000256" key="6">
    <source>
        <dbReference type="ARBA" id="ARBA00022491"/>
    </source>
</evidence>
<keyword evidence="5" id="KW-0963">Cytoplasm</keyword>
<evidence type="ECO:0000256" key="3">
    <source>
        <dbReference type="ARBA" id="ARBA00011738"/>
    </source>
</evidence>
<evidence type="ECO:0000256" key="12">
    <source>
        <dbReference type="PIRSR" id="PIRSR602481-1"/>
    </source>
</evidence>
<feature type="binding site" evidence="12">
    <location>
        <position position="143"/>
    </location>
    <ligand>
        <name>Zn(2+)</name>
        <dbReference type="ChEBI" id="CHEBI:29105"/>
    </ligand>
</feature>
<sequence length="168" mass="19774">MNKGENYQTVKKIFEAYLENKNLRKTPERYAILEEIYSRDDHFDVESLYIHMKNKKYRVSRATVYNTLELLVSCDLVTKHQFGRNMAQFEKSYGFKQHDHVICIECNKVVEFCDPRINQIQSLMGDLLKFDIKHHSLNLYGVCEDCQKKDTENAETTPKKGRSPVISN</sequence>
<keyword evidence="11" id="KW-0804">Transcription</keyword>
<dbReference type="Pfam" id="PF01475">
    <property type="entry name" value="FUR"/>
    <property type="match status" value="1"/>
</dbReference>
<feature type="binding site" evidence="13">
    <location>
        <position position="99"/>
    </location>
    <ligand>
        <name>Fe cation</name>
        <dbReference type="ChEBI" id="CHEBI:24875"/>
    </ligand>
</feature>
<evidence type="ECO:0000256" key="10">
    <source>
        <dbReference type="ARBA" id="ARBA00023125"/>
    </source>
</evidence>
<proteinExistence type="inferred from homology"/>
<keyword evidence="9" id="KW-0805">Transcription regulation</keyword>
<dbReference type="RefSeq" id="WP_130139935.1">
    <property type="nucleotide sequence ID" value="NZ_SGIT01000001.1"/>
</dbReference>
<comment type="subunit">
    <text evidence="3">Homodimer.</text>
</comment>
<comment type="cofactor">
    <cofactor evidence="13">
        <name>Mn(2+)</name>
        <dbReference type="ChEBI" id="CHEBI:29035"/>
    </cofactor>
    <cofactor evidence="13">
        <name>Fe(2+)</name>
        <dbReference type="ChEBI" id="CHEBI:29033"/>
    </cofactor>
    <text evidence="13">Binds 1 Mn(2+) or Fe(2+) ion per subunit.</text>
</comment>
<dbReference type="GO" id="GO:1900376">
    <property type="term" value="P:regulation of secondary metabolite biosynthetic process"/>
    <property type="evidence" value="ECO:0007669"/>
    <property type="project" value="TreeGrafter"/>
</dbReference>
<dbReference type="Gene3D" id="3.30.1490.190">
    <property type="match status" value="1"/>
</dbReference>
<feature type="binding site" evidence="12">
    <location>
        <position position="106"/>
    </location>
    <ligand>
        <name>Zn(2+)</name>
        <dbReference type="ChEBI" id="CHEBI:29105"/>
    </ligand>
</feature>
<dbReference type="GO" id="GO:0045892">
    <property type="term" value="P:negative regulation of DNA-templated transcription"/>
    <property type="evidence" value="ECO:0007669"/>
    <property type="project" value="TreeGrafter"/>
</dbReference>
<comment type="subcellular location">
    <subcellularLocation>
        <location evidence="1">Cytoplasm</location>
    </subcellularLocation>
</comment>
<dbReference type="InterPro" id="IPR036390">
    <property type="entry name" value="WH_DNA-bd_sf"/>
</dbReference>
<dbReference type="PANTHER" id="PTHR33202:SF2">
    <property type="entry name" value="FERRIC UPTAKE REGULATION PROTEIN"/>
    <property type="match status" value="1"/>
</dbReference>
<keyword evidence="10" id="KW-0238">DNA-binding</keyword>
<comment type="cofactor">
    <cofactor evidence="12">
        <name>Zn(2+)</name>
        <dbReference type="ChEBI" id="CHEBI:29105"/>
    </cofactor>
    <text evidence="12">Binds 1 zinc ion per subunit.</text>
</comment>
<dbReference type="GO" id="GO:0005829">
    <property type="term" value="C:cytosol"/>
    <property type="evidence" value="ECO:0007669"/>
    <property type="project" value="TreeGrafter"/>
</dbReference>
<dbReference type="GO" id="GO:0000976">
    <property type="term" value="F:transcription cis-regulatory region binding"/>
    <property type="evidence" value="ECO:0007669"/>
    <property type="project" value="TreeGrafter"/>
</dbReference>
<reference evidence="14 15" key="1">
    <citation type="submission" date="2019-02" db="EMBL/GenBank/DDBJ databases">
        <authorList>
            <person name="Li Y."/>
        </authorList>
    </citation>
    <scope>NUCLEOTIDE SEQUENCE [LARGE SCALE GENOMIC DNA]</scope>
    <source>
        <strain evidence="14 15">30C10-4-7</strain>
    </source>
</reference>
<dbReference type="SUPFAM" id="SSF46785">
    <property type="entry name" value="Winged helix' DNA-binding domain"/>
    <property type="match status" value="1"/>
</dbReference>
<dbReference type="PANTHER" id="PTHR33202">
    <property type="entry name" value="ZINC UPTAKE REGULATION PROTEIN"/>
    <property type="match status" value="1"/>
</dbReference>
<organism evidence="14 15">
    <name type="scientific">Sphingobacterium corticibacterium</name>
    <dbReference type="NCBI Taxonomy" id="2484746"/>
    <lineage>
        <taxon>Bacteria</taxon>
        <taxon>Pseudomonadati</taxon>
        <taxon>Bacteroidota</taxon>
        <taxon>Sphingobacteriia</taxon>
        <taxon>Sphingobacteriales</taxon>
        <taxon>Sphingobacteriaceae</taxon>
        <taxon>Sphingobacterium</taxon>
    </lineage>
</organism>
<name>A0A4Q6XYQ6_9SPHI</name>
<evidence type="ECO:0000256" key="7">
    <source>
        <dbReference type="ARBA" id="ARBA00022723"/>
    </source>
</evidence>
<keyword evidence="15" id="KW-1185">Reference proteome</keyword>
<evidence type="ECO:0000256" key="2">
    <source>
        <dbReference type="ARBA" id="ARBA00007957"/>
    </source>
</evidence>
<evidence type="ECO:0000313" key="14">
    <source>
        <dbReference type="EMBL" id="RZF61706.1"/>
    </source>
</evidence>
<dbReference type="InterPro" id="IPR036388">
    <property type="entry name" value="WH-like_DNA-bd_sf"/>
</dbReference>
<accession>A0A4Q6XYQ6</accession>
<gene>
    <name evidence="14" type="ORF">EWE74_02370</name>
</gene>
<evidence type="ECO:0000256" key="13">
    <source>
        <dbReference type="PIRSR" id="PIRSR602481-2"/>
    </source>
</evidence>
<dbReference type="EMBL" id="SGIT01000001">
    <property type="protein sequence ID" value="RZF61706.1"/>
    <property type="molecule type" value="Genomic_DNA"/>
</dbReference>
<evidence type="ECO:0000256" key="5">
    <source>
        <dbReference type="ARBA" id="ARBA00022490"/>
    </source>
</evidence>
<dbReference type="InterPro" id="IPR002481">
    <property type="entry name" value="FUR"/>
</dbReference>
<comment type="similarity">
    <text evidence="2">Belongs to the Fur family.</text>
</comment>
<evidence type="ECO:0000313" key="15">
    <source>
        <dbReference type="Proteomes" id="UP000292855"/>
    </source>
</evidence>
<dbReference type="GO" id="GO:0008270">
    <property type="term" value="F:zinc ion binding"/>
    <property type="evidence" value="ECO:0007669"/>
    <property type="project" value="TreeGrafter"/>
</dbReference>
<dbReference type="CDD" id="cd07153">
    <property type="entry name" value="Fur_like"/>
    <property type="match status" value="1"/>
</dbReference>
<dbReference type="GO" id="GO:0003700">
    <property type="term" value="F:DNA-binding transcription factor activity"/>
    <property type="evidence" value="ECO:0007669"/>
    <property type="project" value="InterPro"/>
</dbReference>
<dbReference type="InterPro" id="IPR043135">
    <property type="entry name" value="Fur_C"/>
</dbReference>
<feature type="binding site" evidence="12">
    <location>
        <position position="146"/>
    </location>
    <ligand>
        <name>Zn(2+)</name>
        <dbReference type="ChEBI" id="CHEBI:29105"/>
    </ligand>
</feature>
<keyword evidence="8 12" id="KW-0862">Zinc</keyword>
<evidence type="ECO:0000256" key="4">
    <source>
        <dbReference type="ARBA" id="ARBA00020910"/>
    </source>
</evidence>
<evidence type="ECO:0000256" key="8">
    <source>
        <dbReference type="ARBA" id="ARBA00022833"/>
    </source>
</evidence>
<comment type="caution">
    <text evidence="14">The sequence shown here is derived from an EMBL/GenBank/DDBJ whole genome shotgun (WGS) entry which is preliminary data.</text>
</comment>
<dbReference type="Gene3D" id="1.10.10.10">
    <property type="entry name" value="Winged helix-like DNA-binding domain superfamily/Winged helix DNA-binding domain"/>
    <property type="match status" value="1"/>
</dbReference>
<evidence type="ECO:0000256" key="11">
    <source>
        <dbReference type="ARBA" id="ARBA00023163"/>
    </source>
</evidence>
<feature type="binding site" evidence="12">
    <location>
        <position position="103"/>
    </location>
    <ligand>
        <name>Zn(2+)</name>
        <dbReference type="ChEBI" id="CHEBI:29105"/>
    </ligand>
</feature>
<evidence type="ECO:0000256" key="1">
    <source>
        <dbReference type="ARBA" id="ARBA00004496"/>
    </source>
</evidence>
<keyword evidence="6" id="KW-0678">Repressor</keyword>
<feature type="binding site" evidence="13">
    <location>
        <position position="135"/>
    </location>
    <ligand>
        <name>Fe cation</name>
        <dbReference type="ChEBI" id="CHEBI:24875"/>
    </ligand>
</feature>